<evidence type="ECO:0000259" key="7">
    <source>
        <dbReference type="Pfam" id="PF04893"/>
    </source>
</evidence>
<protein>
    <recommendedName>
        <fullName evidence="7">Yip1 domain-containing protein</fullName>
    </recommendedName>
</protein>
<evidence type="ECO:0000256" key="3">
    <source>
        <dbReference type="ARBA" id="ARBA00022989"/>
    </source>
</evidence>
<reference evidence="9" key="1">
    <citation type="journal article" date="2019" name="Int. J. Syst. Evol. Microbiol.">
        <title>The Global Catalogue of Microorganisms (GCM) 10K type strain sequencing project: providing services to taxonomists for standard genome sequencing and annotation.</title>
        <authorList>
            <consortium name="The Broad Institute Genomics Platform"/>
            <consortium name="The Broad Institute Genome Sequencing Center for Infectious Disease"/>
            <person name="Wu L."/>
            <person name="Ma J."/>
        </authorList>
    </citation>
    <scope>NUCLEOTIDE SEQUENCE [LARGE SCALE GENOMIC DNA]</scope>
    <source>
        <strain evidence="9">CGMCC 1.6964</strain>
    </source>
</reference>
<feature type="domain" description="Yip1" evidence="7">
    <location>
        <begin position="69"/>
        <end position="260"/>
    </location>
</feature>
<feature type="transmembrane region" description="Helical" evidence="6">
    <location>
        <begin position="91"/>
        <end position="109"/>
    </location>
</feature>
<evidence type="ECO:0000313" key="8">
    <source>
        <dbReference type="EMBL" id="GGN90723.1"/>
    </source>
</evidence>
<accession>A0ABQ2KSZ6</accession>
<comment type="subcellular location">
    <subcellularLocation>
        <location evidence="1">Membrane</location>
        <topology evidence="1">Multi-pass membrane protein</topology>
    </subcellularLocation>
</comment>
<feature type="transmembrane region" description="Helical" evidence="6">
    <location>
        <begin position="121"/>
        <end position="144"/>
    </location>
</feature>
<feature type="transmembrane region" description="Helical" evidence="6">
    <location>
        <begin position="165"/>
        <end position="186"/>
    </location>
</feature>
<dbReference type="EMBL" id="BMLN01000001">
    <property type="protein sequence ID" value="GGN90723.1"/>
    <property type="molecule type" value="Genomic_DNA"/>
</dbReference>
<keyword evidence="3 6" id="KW-1133">Transmembrane helix</keyword>
<feature type="compositionally biased region" description="Basic and acidic residues" evidence="5">
    <location>
        <begin position="14"/>
        <end position="52"/>
    </location>
</feature>
<feature type="transmembrane region" description="Helical" evidence="6">
    <location>
        <begin position="242"/>
        <end position="274"/>
    </location>
</feature>
<sequence length="276" mass="29732">MYGRYGNNGNSEDSGERGDSGKGKDGLFGRENFDESPGRRKVTDYPEREGRGGMKNGQPAPSGLSPWLRVWIHPRQVTRDFLYSSNPLKNALLLALIAGIFNALNSASGRNAGDDMSAGGIAVSVVISGIVGGLATYYIVSWLLRLIGGWLGGTGSTKDMRVVSGRIYGMLGIMVGLLWIPELLIAGMENFTSLTPNLDESVGRSMLYLGLIMLELVFGVWSFIAILHATGEAHGFSAWKSLLLYVILFFAVLIVAFVLIFVVLTVFGVTLGVFGI</sequence>
<proteinExistence type="predicted"/>
<evidence type="ECO:0000256" key="1">
    <source>
        <dbReference type="ARBA" id="ARBA00004141"/>
    </source>
</evidence>
<gene>
    <name evidence="8" type="ORF">GCM10010969_01510</name>
</gene>
<dbReference type="Proteomes" id="UP000606653">
    <property type="component" value="Unassembled WGS sequence"/>
</dbReference>
<name>A0ABQ2KSZ6_9BACL</name>
<evidence type="ECO:0000256" key="2">
    <source>
        <dbReference type="ARBA" id="ARBA00022692"/>
    </source>
</evidence>
<feature type="transmembrane region" description="Helical" evidence="6">
    <location>
        <begin position="206"/>
        <end position="230"/>
    </location>
</feature>
<dbReference type="RefSeq" id="WP_018975086.1">
    <property type="nucleotide sequence ID" value="NZ_BMLN01000001.1"/>
</dbReference>
<evidence type="ECO:0000256" key="5">
    <source>
        <dbReference type="SAM" id="MobiDB-lite"/>
    </source>
</evidence>
<evidence type="ECO:0000256" key="6">
    <source>
        <dbReference type="SAM" id="Phobius"/>
    </source>
</evidence>
<comment type="caution">
    <text evidence="8">The sequence shown here is derived from an EMBL/GenBank/DDBJ whole genome shotgun (WGS) entry which is preliminary data.</text>
</comment>
<dbReference type="InterPro" id="IPR006977">
    <property type="entry name" value="Yip1_dom"/>
</dbReference>
<feature type="region of interest" description="Disordered" evidence="5">
    <location>
        <begin position="1"/>
        <end position="61"/>
    </location>
</feature>
<evidence type="ECO:0000256" key="4">
    <source>
        <dbReference type="ARBA" id="ARBA00023136"/>
    </source>
</evidence>
<keyword evidence="4 6" id="KW-0472">Membrane</keyword>
<organism evidence="8 9">
    <name type="scientific">Saccharibacillus kuerlensis</name>
    <dbReference type="NCBI Taxonomy" id="459527"/>
    <lineage>
        <taxon>Bacteria</taxon>
        <taxon>Bacillati</taxon>
        <taxon>Bacillota</taxon>
        <taxon>Bacilli</taxon>
        <taxon>Bacillales</taxon>
        <taxon>Paenibacillaceae</taxon>
        <taxon>Saccharibacillus</taxon>
    </lineage>
</organism>
<dbReference type="Pfam" id="PF04893">
    <property type="entry name" value="Yip1"/>
    <property type="match status" value="1"/>
</dbReference>
<keyword evidence="2 6" id="KW-0812">Transmembrane</keyword>
<evidence type="ECO:0000313" key="9">
    <source>
        <dbReference type="Proteomes" id="UP000606653"/>
    </source>
</evidence>
<keyword evidence="9" id="KW-1185">Reference proteome</keyword>